<dbReference type="HOGENOM" id="CLU_091325_0_0_3"/>
<dbReference type="Proteomes" id="UP000001420">
    <property type="component" value="Chromosome"/>
</dbReference>
<sequence>MNQSKEIEGNDCRILFKNAYENRYTWGDEFKGYKGSCIWDNGIKVVEGSFLLGKDLKSNVTGIADQEVLKAISSQLWEVAIHRVRRGFEKVHGENTFTAGDINQYGLEVLVGGKNVGDKYRIKNNVVTMVFRHIHGVIVEIYTIETVDTGNGYLSRNYSSQYYDPTSGMPTSGKSLFRDEFKPLKNSSIWVLNSREIEKEEFNSSPYTKEKYSFLDLQEI</sequence>
<organism evidence="1 2">
    <name type="scientific">Prochlorococcus marinus (strain SARG / CCMP1375 / SS120)</name>
    <dbReference type="NCBI Taxonomy" id="167539"/>
    <lineage>
        <taxon>Bacteria</taxon>
        <taxon>Bacillati</taxon>
        <taxon>Cyanobacteriota</taxon>
        <taxon>Cyanophyceae</taxon>
        <taxon>Synechococcales</taxon>
        <taxon>Prochlorococcaceae</taxon>
        <taxon>Prochlorococcus</taxon>
    </lineage>
</organism>
<proteinExistence type="predicted"/>
<dbReference type="Pfam" id="PF11866">
    <property type="entry name" value="DUF3386"/>
    <property type="match status" value="1"/>
</dbReference>
<dbReference type="OrthoDB" id="447919at2"/>
<reference evidence="1 2" key="1">
    <citation type="journal article" date="2003" name="Proc. Natl. Acad. Sci. U.S.A.">
        <title>Genome sequence of the cyanobacterium Prochlorococcus marinus SS120, a nearly minimal oxyphototrophic genome.</title>
        <authorList>
            <person name="Dufresne A."/>
            <person name="Salanoubat M."/>
            <person name="Partensky F."/>
            <person name="Artiguenave F."/>
            <person name="Axmann I.M."/>
            <person name="Barbe V."/>
            <person name="Duprat S."/>
            <person name="Galperin M.Y."/>
            <person name="Koonin E.V."/>
            <person name="Le Gall F."/>
            <person name="Makarova K.S."/>
            <person name="Ostrowski M."/>
            <person name="Oztas S."/>
            <person name="Robert C."/>
            <person name="Rogozin I.B."/>
            <person name="Scanlan D.J."/>
            <person name="Tandeau de Marsac N."/>
            <person name="Weissenbach J."/>
            <person name="Wincker P."/>
            <person name="Wolf Y.I."/>
            <person name="Hess W.R."/>
        </authorList>
    </citation>
    <scope>NUCLEOTIDE SEQUENCE [LARGE SCALE GENOMIC DNA]</scope>
    <source>
        <strain evidence="2">SARG / CCMP1375 / SS120</strain>
    </source>
</reference>
<evidence type="ECO:0000313" key="2">
    <source>
        <dbReference type="Proteomes" id="UP000001420"/>
    </source>
</evidence>
<dbReference type="EnsemblBacteria" id="AAQ00226">
    <property type="protein sequence ID" value="AAQ00226"/>
    <property type="gene ID" value="Pro_1181"/>
</dbReference>
<dbReference type="eggNOG" id="ENOG502Z8H2">
    <property type="taxonomic scope" value="Bacteria"/>
</dbReference>
<keyword evidence="2" id="KW-1185">Reference proteome</keyword>
<dbReference type="STRING" id="167539.Pro_1181"/>
<evidence type="ECO:0008006" key="3">
    <source>
        <dbReference type="Google" id="ProtNLM"/>
    </source>
</evidence>
<evidence type="ECO:0000313" key="1">
    <source>
        <dbReference type="EMBL" id="AAQ00226.1"/>
    </source>
</evidence>
<gene>
    <name evidence="1" type="ordered locus">Pro_1181</name>
</gene>
<accession>Q7VBB6</accession>
<dbReference type="PATRIC" id="fig|167539.5.peg.1237"/>
<dbReference type="AlphaFoldDB" id="Q7VBB6"/>
<protein>
    <recommendedName>
        <fullName evidence="3">DUF3386 domain-containing protein</fullName>
    </recommendedName>
</protein>
<dbReference type="EMBL" id="AE017126">
    <property type="protein sequence ID" value="AAQ00226.1"/>
    <property type="molecule type" value="Genomic_DNA"/>
</dbReference>
<dbReference type="KEGG" id="pma:Pro_1181"/>
<dbReference type="InterPro" id="IPR021809">
    <property type="entry name" value="DUF3386"/>
</dbReference>
<name>Q7VBB6_PROMA</name>
<dbReference type="RefSeq" id="WP_011125333.1">
    <property type="nucleotide sequence ID" value="NC_005042.1"/>
</dbReference>